<sequence length="1157" mass="131252">MHPLTTSVLVTILCTYLVAAELEPHRTVLNLSRFNYTIEKPVLDPSKPNVTLGFLTSFKDIEKLLIAGAVPLAVDMVNEDPELLPYHNLRFIAYDSGEADSALPLKKMTQMREEGVIGFIGLDGSCEHEALLAAAWDMAMVSYRCSDSKVSNKDKYTTFARTLPPSSKVSKSLISLLKHFKWERLMLLVANDTSNKQIAEALSALAVRHDINIVETFFLPGDYLTKDNTTLKNIVLDTYKRTRVYVVVADTYALVDLVRFMQEKGLLDNGEYIIISLEAQEFYDPNKEYQYIRRDFEASWMVADPIPFRSVLLLSPGSPINPDYDFFQELVRNYSGSEPFNIPFHPFIKVEVPIYAGLAYDAVMIYASALTDALENNVSARDGPGVFQYIKSRNYESILGFSMMIDERGDAEGNYTVMALLETENSTRSRMRPVARFTHQGSNDLPSLRLEREINWIAGGPPRSEPECGFDGEKCDTTPDWGMVTVYGICCFVTMIAGVFIFRHYRYEHKLACLLWKIDIKDVSCFPSDSDGEFQHFKNFQETEKDRETSGPKLEDLVTGRIKSTIGVYKGNTVYIYHVYKKSIDLTRGLRKEMIQIREMRHENINPFIGACVDPPNICILTLFCARGSLQDVLKNTDIHLDMMFIASLVMDLVKGMIYIHESDIVSHGNLKSSNCIVDSRWMLKITDFGLHEFRANQDPPTEVQEIRSKSLLWRAPELLRELSPPPRGTQKGDVYSFGIILFEIMGRKGPWGKPEPSVKYVTERVANPKHYSGVYYRPPSDELECPDYIKNCMEECWREDPEDRPDFRLIKVKLRILYSGLHSNIFDNMISIMEKYAYNLEAVVRDRTKKLQEEKKKTENLLLRMLPKPVAEQLLRGEKVEAESFDSVTIYFSDIVGFTSLSAVSTPLQVVDLLNDLYTCFDSIIGNYDVYKVETIGDAYMVVSGLPIRNGDRHAGEIASLALRLREALETFEIRHRPNERLSLRIGINTGPCVAGVVGLKMPRYCLFGDTVNTASRMESTGEAMKIHVSEACKLVLDKLGGYVLQERGLIPIKGKGEMRTYWLLGKEVMDCESLPLGKSSPILRPPSHFDLRNPLPDLLSGGGESVMSSTINESCISLFDDCKRNAEIHVRRANGYRSAPTINFRQFYSPEDVLF</sequence>
<feature type="chain" id="PRO_5043729662" description="Guanylate cyclase" evidence="16">
    <location>
        <begin position="21"/>
        <end position="1157"/>
    </location>
</feature>
<dbReference type="GO" id="GO:0001653">
    <property type="term" value="F:peptide receptor activity"/>
    <property type="evidence" value="ECO:0007669"/>
    <property type="project" value="TreeGrafter"/>
</dbReference>
<accession>A0AAV1ZRE5</accession>
<dbReference type="InterPro" id="IPR028082">
    <property type="entry name" value="Peripla_BP_I"/>
</dbReference>
<proteinExistence type="inferred from homology"/>
<feature type="domain" description="Guanylate cyclase" evidence="18">
    <location>
        <begin position="890"/>
        <end position="1020"/>
    </location>
</feature>
<evidence type="ECO:0000313" key="19">
    <source>
        <dbReference type="EMBL" id="CAL1272898.1"/>
    </source>
</evidence>
<keyword evidence="8" id="KW-0342">GTP-binding</keyword>
<dbReference type="GO" id="GO:0005525">
    <property type="term" value="F:GTP binding"/>
    <property type="evidence" value="ECO:0007669"/>
    <property type="project" value="UniProtKB-KW"/>
</dbReference>
<comment type="similarity">
    <text evidence="14">Belongs to the adenylyl cyclase class-4/guanylyl cyclase family.</text>
</comment>
<protein>
    <recommendedName>
        <fullName evidence="3 15">Guanylate cyclase</fullName>
        <ecNumber evidence="3 15">4.6.1.2</ecNumber>
    </recommendedName>
</protein>
<keyword evidence="10" id="KW-0675">Receptor</keyword>
<name>A0AAV1ZRE5_9ARAC</name>
<evidence type="ECO:0000256" key="16">
    <source>
        <dbReference type="SAM" id="SignalP"/>
    </source>
</evidence>
<evidence type="ECO:0000256" key="13">
    <source>
        <dbReference type="ARBA" id="ARBA00023293"/>
    </source>
</evidence>
<dbReference type="PANTHER" id="PTHR11920">
    <property type="entry name" value="GUANYLYL CYCLASE"/>
    <property type="match status" value="1"/>
</dbReference>
<dbReference type="SUPFAM" id="SSF53822">
    <property type="entry name" value="Periplasmic binding protein-like I"/>
    <property type="match status" value="1"/>
</dbReference>
<evidence type="ECO:0000256" key="15">
    <source>
        <dbReference type="RuleBase" id="RU003431"/>
    </source>
</evidence>
<dbReference type="EMBL" id="CAXIEN010000064">
    <property type="protein sequence ID" value="CAL1272898.1"/>
    <property type="molecule type" value="Genomic_DNA"/>
</dbReference>
<dbReference type="EC" id="4.6.1.2" evidence="3 15"/>
<dbReference type="InterPro" id="IPR029787">
    <property type="entry name" value="Nucleotide_cyclase"/>
</dbReference>
<keyword evidence="12 14" id="KW-0456">Lyase</keyword>
<keyword evidence="5 16" id="KW-0732">Signal</keyword>
<keyword evidence="20" id="KW-1185">Reference proteome</keyword>
<evidence type="ECO:0000256" key="2">
    <source>
        <dbReference type="ARBA" id="ARBA00004479"/>
    </source>
</evidence>
<dbReference type="Gene3D" id="3.30.70.1230">
    <property type="entry name" value="Nucleotide cyclase"/>
    <property type="match status" value="1"/>
</dbReference>
<dbReference type="GO" id="GO:0004383">
    <property type="term" value="F:guanylate cyclase activity"/>
    <property type="evidence" value="ECO:0007669"/>
    <property type="project" value="UniProtKB-EC"/>
</dbReference>
<dbReference type="InterPro" id="IPR050401">
    <property type="entry name" value="Cyclic_nucleotide_synthase"/>
</dbReference>
<evidence type="ECO:0000256" key="12">
    <source>
        <dbReference type="ARBA" id="ARBA00023239"/>
    </source>
</evidence>
<keyword evidence="6" id="KW-0547">Nucleotide-binding</keyword>
<evidence type="ECO:0000256" key="1">
    <source>
        <dbReference type="ARBA" id="ARBA00001436"/>
    </source>
</evidence>
<evidence type="ECO:0000256" key="6">
    <source>
        <dbReference type="ARBA" id="ARBA00022741"/>
    </source>
</evidence>
<evidence type="ECO:0000256" key="4">
    <source>
        <dbReference type="ARBA" id="ARBA00022692"/>
    </source>
</evidence>
<dbReference type="GO" id="GO:0005886">
    <property type="term" value="C:plasma membrane"/>
    <property type="evidence" value="ECO:0007669"/>
    <property type="project" value="TreeGrafter"/>
</dbReference>
<dbReference type="GO" id="GO:0004672">
    <property type="term" value="F:protein kinase activity"/>
    <property type="evidence" value="ECO:0007669"/>
    <property type="project" value="InterPro"/>
</dbReference>
<dbReference type="SUPFAM" id="SSF56112">
    <property type="entry name" value="Protein kinase-like (PK-like)"/>
    <property type="match status" value="1"/>
</dbReference>
<dbReference type="GO" id="GO:0035556">
    <property type="term" value="P:intracellular signal transduction"/>
    <property type="evidence" value="ECO:0007669"/>
    <property type="project" value="InterPro"/>
</dbReference>
<comment type="catalytic activity">
    <reaction evidence="1 15">
        <text>GTP = 3',5'-cyclic GMP + diphosphate</text>
        <dbReference type="Rhea" id="RHEA:13665"/>
        <dbReference type="ChEBI" id="CHEBI:33019"/>
        <dbReference type="ChEBI" id="CHEBI:37565"/>
        <dbReference type="ChEBI" id="CHEBI:57746"/>
        <dbReference type="EC" id="4.6.1.2"/>
    </reaction>
</comment>
<organism evidence="19 20">
    <name type="scientific">Larinioides sclopetarius</name>
    <dbReference type="NCBI Taxonomy" id="280406"/>
    <lineage>
        <taxon>Eukaryota</taxon>
        <taxon>Metazoa</taxon>
        <taxon>Ecdysozoa</taxon>
        <taxon>Arthropoda</taxon>
        <taxon>Chelicerata</taxon>
        <taxon>Arachnida</taxon>
        <taxon>Araneae</taxon>
        <taxon>Araneomorphae</taxon>
        <taxon>Entelegynae</taxon>
        <taxon>Araneoidea</taxon>
        <taxon>Araneidae</taxon>
        <taxon>Larinioides</taxon>
    </lineage>
</organism>
<feature type="domain" description="Protein kinase" evidence="17">
    <location>
        <begin position="551"/>
        <end position="826"/>
    </location>
</feature>
<evidence type="ECO:0000259" key="18">
    <source>
        <dbReference type="PROSITE" id="PS50125"/>
    </source>
</evidence>
<dbReference type="GO" id="GO:0004016">
    <property type="term" value="F:adenylate cyclase activity"/>
    <property type="evidence" value="ECO:0007669"/>
    <property type="project" value="TreeGrafter"/>
</dbReference>
<evidence type="ECO:0000256" key="10">
    <source>
        <dbReference type="ARBA" id="ARBA00023170"/>
    </source>
</evidence>
<keyword evidence="13 15" id="KW-0141">cGMP biosynthesis</keyword>
<dbReference type="GO" id="GO:0007168">
    <property type="term" value="P:receptor guanylyl cyclase signaling pathway"/>
    <property type="evidence" value="ECO:0007669"/>
    <property type="project" value="TreeGrafter"/>
</dbReference>
<dbReference type="GO" id="GO:0005524">
    <property type="term" value="F:ATP binding"/>
    <property type="evidence" value="ECO:0007669"/>
    <property type="project" value="InterPro"/>
</dbReference>
<evidence type="ECO:0000256" key="5">
    <source>
        <dbReference type="ARBA" id="ARBA00022729"/>
    </source>
</evidence>
<dbReference type="SUPFAM" id="SSF55073">
    <property type="entry name" value="Nucleotide cyclase"/>
    <property type="match status" value="1"/>
</dbReference>
<keyword evidence="11" id="KW-0325">Glycoprotein</keyword>
<dbReference type="Pfam" id="PF07714">
    <property type="entry name" value="PK_Tyr_Ser-Thr"/>
    <property type="match status" value="1"/>
</dbReference>
<dbReference type="InterPro" id="IPR011009">
    <property type="entry name" value="Kinase-like_dom_sf"/>
</dbReference>
<evidence type="ECO:0000256" key="11">
    <source>
        <dbReference type="ARBA" id="ARBA00023180"/>
    </source>
</evidence>
<dbReference type="CDD" id="cd07302">
    <property type="entry name" value="CHD"/>
    <property type="match status" value="1"/>
</dbReference>
<dbReference type="InterPro" id="IPR001828">
    <property type="entry name" value="ANF_lig-bd_rcpt"/>
</dbReference>
<dbReference type="PROSITE" id="PS50125">
    <property type="entry name" value="GUANYLATE_CYCLASE_2"/>
    <property type="match status" value="1"/>
</dbReference>
<reference evidence="19 20" key="1">
    <citation type="submission" date="2024-04" db="EMBL/GenBank/DDBJ databases">
        <authorList>
            <person name="Rising A."/>
            <person name="Reimegard J."/>
            <person name="Sonavane S."/>
            <person name="Akerstrom W."/>
            <person name="Nylinder S."/>
            <person name="Hedman E."/>
            <person name="Kallberg Y."/>
        </authorList>
    </citation>
    <scope>NUCLEOTIDE SEQUENCE [LARGE SCALE GENOMIC DNA]</scope>
</reference>
<dbReference type="FunFam" id="1.10.510.10:FF:000420">
    <property type="entry name" value="Guanylate cyclase"/>
    <property type="match status" value="1"/>
</dbReference>
<dbReference type="InterPro" id="IPR001054">
    <property type="entry name" value="A/G_cyclase"/>
</dbReference>
<dbReference type="PROSITE" id="PS00452">
    <property type="entry name" value="GUANYLATE_CYCLASE_1"/>
    <property type="match status" value="1"/>
</dbReference>
<dbReference type="Gene3D" id="3.40.50.2300">
    <property type="match status" value="2"/>
</dbReference>
<gene>
    <name evidence="19" type="ORF">LARSCL_LOCUS6645</name>
</gene>
<keyword evidence="7" id="KW-1133">Transmembrane helix</keyword>
<keyword evidence="4" id="KW-0812">Transmembrane</keyword>
<evidence type="ECO:0000256" key="3">
    <source>
        <dbReference type="ARBA" id="ARBA00012202"/>
    </source>
</evidence>
<evidence type="ECO:0000256" key="7">
    <source>
        <dbReference type="ARBA" id="ARBA00022989"/>
    </source>
</evidence>
<dbReference type="FunFam" id="3.30.70.1230:FF:000004">
    <property type="entry name" value="Guanylate cyclase"/>
    <property type="match status" value="1"/>
</dbReference>
<dbReference type="SMART" id="SM00044">
    <property type="entry name" value="CYCc"/>
    <property type="match status" value="1"/>
</dbReference>
<dbReference type="Pfam" id="PF00211">
    <property type="entry name" value="Guanylate_cyc"/>
    <property type="match status" value="1"/>
</dbReference>
<feature type="signal peptide" evidence="16">
    <location>
        <begin position="1"/>
        <end position="20"/>
    </location>
</feature>
<evidence type="ECO:0000313" key="20">
    <source>
        <dbReference type="Proteomes" id="UP001497382"/>
    </source>
</evidence>
<evidence type="ECO:0000256" key="14">
    <source>
        <dbReference type="RuleBase" id="RU000405"/>
    </source>
</evidence>
<dbReference type="InterPro" id="IPR000719">
    <property type="entry name" value="Prot_kinase_dom"/>
</dbReference>
<comment type="caution">
    <text evidence="19">The sequence shown here is derived from an EMBL/GenBank/DDBJ whole genome shotgun (WGS) entry which is preliminary data.</text>
</comment>
<dbReference type="PANTHER" id="PTHR11920:SF501">
    <property type="entry name" value="GUANYLATE CYCLASE 32E"/>
    <property type="match status" value="1"/>
</dbReference>
<dbReference type="CDD" id="cd14042">
    <property type="entry name" value="PK_GC-A_B"/>
    <property type="match status" value="1"/>
</dbReference>
<evidence type="ECO:0000256" key="9">
    <source>
        <dbReference type="ARBA" id="ARBA00023136"/>
    </source>
</evidence>
<keyword evidence="9" id="KW-0472">Membrane</keyword>
<dbReference type="Pfam" id="PF01094">
    <property type="entry name" value="ANF_receptor"/>
    <property type="match status" value="1"/>
</dbReference>
<evidence type="ECO:0000259" key="17">
    <source>
        <dbReference type="PROSITE" id="PS50011"/>
    </source>
</evidence>
<dbReference type="PROSITE" id="PS50011">
    <property type="entry name" value="PROTEIN_KINASE_DOM"/>
    <property type="match status" value="1"/>
</dbReference>
<dbReference type="AlphaFoldDB" id="A0AAV1ZRE5"/>
<evidence type="ECO:0000256" key="8">
    <source>
        <dbReference type="ARBA" id="ARBA00023134"/>
    </source>
</evidence>
<dbReference type="InterPro" id="IPR001245">
    <property type="entry name" value="Ser-Thr/Tyr_kinase_cat_dom"/>
</dbReference>
<comment type="subcellular location">
    <subcellularLocation>
        <location evidence="2">Membrane</location>
        <topology evidence="2">Single-pass type I membrane protein</topology>
    </subcellularLocation>
</comment>
<dbReference type="InterPro" id="IPR018297">
    <property type="entry name" value="A/G_cyclase_CS"/>
</dbReference>
<dbReference type="Proteomes" id="UP001497382">
    <property type="component" value="Unassembled WGS sequence"/>
</dbReference>
<dbReference type="Gene3D" id="1.10.510.10">
    <property type="entry name" value="Transferase(Phosphotransferase) domain 1"/>
    <property type="match status" value="1"/>
</dbReference>